<sequence>MLSIFIKIPPVPQLRYKKIPSKANIFKNAVLENSRIFVSLAKSASNFVGITSFSTNKN</sequence>
<evidence type="ECO:0000313" key="1">
    <source>
        <dbReference type="EMBL" id="MDO2409766.1"/>
    </source>
</evidence>
<reference evidence="1 2" key="1">
    <citation type="submission" date="2023-06" db="EMBL/GenBank/DDBJ databases">
        <title>Campylobacter magnum sp. nov., isolated from cecal contents of domestic pigs (Sus scrofa domesticus).</title>
        <authorList>
            <person name="Papic B."/>
            <person name="Gruntar I."/>
        </authorList>
    </citation>
    <scope>NUCLEOTIDE SEQUENCE [LARGE SCALE GENOMIC DNA]</scope>
    <source>
        <strain evidence="2">34484-21</strain>
    </source>
</reference>
<proteinExistence type="predicted"/>
<name>A0ABT8TBX6_9BACT</name>
<evidence type="ECO:0000313" key="2">
    <source>
        <dbReference type="Proteomes" id="UP001171111"/>
    </source>
</evidence>
<dbReference type="Proteomes" id="UP001171111">
    <property type="component" value="Unassembled WGS sequence"/>
</dbReference>
<organism evidence="1 2">
    <name type="scientific">Campylobacter magnus</name>
    <dbReference type="NCBI Taxonomy" id="3026462"/>
    <lineage>
        <taxon>Bacteria</taxon>
        <taxon>Pseudomonadati</taxon>
        <taxon>Campylobacterota</taxon>
        <taxon>Epsilonproteobacteria</taxon>
        <taxon>Campylobacterales</taxon>
        <taxon>Campylobacteraceae</taxon>
        <taxon>Campylobacter</taxon>
    </lineage>
</organism>
<dbReference type="EMBL" id="JAULJQ010000007">
    <property type="protein sequence ID" value="MDO2409766.1"/>
    <property type="molecule type" value="Genomic_DNA"/>
</dbReference>
<accession>A0ABT8TBX6</accession>
<comment type="caution">
    <text evidence="1">The sequence shown here is derived from an EMBL/GenBank/DDBJ whole genome shotgun (WGS) entry which is preliminary data.</text>
</comment>
<protein>
    <submittedName>
        <fullName evidence="1">Uncharacterized protein</fullName>
    </submittedName>
</protein>
<keyword evidence="2" id="KW-1185">Reference proteome</keyword>
<dbReference type="RefSeq" id="WP_302244554.1">
    <property type="nucleotide sequence ID" value="NZ_JAULJQ010000007.1"/>
</dbReference>
<gene>
    <name evidence="1" type="ORF">Q2362_06605</name>
</gene>